<evidence type="ECO:0000313" key="10">
    <source>
        <dbReference type="WBParaSite" id="nRc.2.0.1.t07493-RA"/>
    </source>
</evidence>
<comment type="subcellular location">
    <subcellularLocation>
        <location evidence="1">Membrane</location>
        <topology evidence="1">Single-pass membrane protein</topology>
    </subcellularLocation>
</comment>
<dbReference type="GO" id="GO:0005737">
    <property type="term" value="C:cytoplasm"/>
    <property type="evidence" value="ECO:0007669"/>
    <property type="project" value="TreeGrafter"/>
</dbReference>
<dbReference type="AlphaFoldDB" id="A0A915I0Z8"/>
<keyword evidence="5 8" id="KW-0812">Transmembrane</keyword>
<organism evidence="9 10">
    <name type="scientific">Romanomermis culicivorax</name>
    <name type="common">Nematode worm</name>
    <dbReference type="NCBI Taxonomy" id="13658"/>
    <lineage>
        <taxon>Eukaryota</taxon>
        <taxon>Metazoa</taxon>
        <taxon>Ecdysozoa</taxon>
        <taxon>Nematoda</taxon>
        <taxon>Enoplea</taxon>
        <taxon>Dorylaimia</taxon>
        <taxon>Mermithida</taxon>
        <taxon>Mermithoidea</taxon>
        <taxon>Mermithidae</taxon>
        <taxon>Romanomermis</taxon>
    </lineage>
</organism>
<dbReference type="GO" id="GO:0016020">
    <property type="term" value="C:membrane"/>
    <property type="evidence" value="ECO:0007669"/>
    <property type="project" value="UniProtKB-SubCell"/>
</dbReference>
<dbReference type="GO" id="GO:0016757">
    <property type="term" value="F:glycosyltransferase activity"/>
    <property type="evidence" value="ECO:0007669"/>
    <property type="project" value="UniProtKB-UniRule"/>
</dbReference>
<proteinExistence type="inferred from homology"/>
<evidence type="ECO:0000256" key="1">
    <source>
        <dbReference type="ARBA" id="ARBA00004167"/>
    </source>
</evidence>
<evidence type="ECO:0000256" key="7">
    <source>
        <dbReference type="ARBA" id="ARBA00023136"/>
    </source>
</evidence>
<reference evidence="10" key="1">
    <citation type="submission" date="2022-11" db="UniProtKB">
        <authorList>
            <consortium name="WormBaseParasite"/>
        </authorList>
    </citation>
    <scope>IDENTIFICATION</scope>
</reference>
<evidence type="ECO:0000256" key="4">
    <source>
        <dbReference type="ARBA" id="ARBA00022679"/>
    </source>
</evidence>
<name>A0A915I0Z8_ROMCU</name>
<dbReference type="PANTHER" id="PTHR21461">
    <property type="entry name" value="GLYCOSYLTRANSFERASE FAMILY 92 PROTEIN"/>
    <property type="match status" value="1"/>
</dbReference>
<keyword evidence="7 8" id="KW-0472">Membrane</keyword>
<dbReference type="PANTHER" id="PTHR21461:SF69">
    <property type="entry name" value="GLYCOSYLTRANSFERASE FAMILY 92 PROTEIN"/>
    <property type="match status" value="1"/>
</dbReference>
<evidence type="ECO:0000256" key="8">
    <source>
        <dbReference type="RuleBase" id="RU366017"/>
    </source>
</evidence>
<dbReference type="EC" id="2.4.1.-" evidence="8"/>
<evidence type="ECO:0000256" key="5">
    <source>
        <dbReference type="ARBA" id="ARBA00022692"/>
    </source>
</evidence>
<evidence type="ECO:0000256" key="3">
    <source>
        <dbReference type="ARBA" id="ARBA00022676"/>
    </source>
</evidence>
<keyword evidence="9" id="KW-1185">Reference proteome</keyword>
<accession>A0A915I0Z8</accession>
<sequence>MLKLFIPTRNILKLYRHRSTKYLFALNLFLFIYAIYIYEFSASYENELGNSDSRYGKQTSLIRYYSLLAESVGVFQFMDKMRQGSGGDTSDKIIETEEIQNVWCNFLWFSEVEKPKVGAISNRFWQKMDEKNDIYLFGAYFDRRFDQRTPAASSFVRILGVIWNKLDLNVYCHIWWQDDDKPIVVKAISRLIWLEHWDPRHTFYNAYLFSCPLADNFQTEKMGAPAFVSLTSEKCATILSNLLTIYDGQPRKEDKKQTVVCVKGLDFLDDISLQLIEWFEANYIFGADKIVVYSYNVHPNVQK</sequence>
<protein>
    <recommendedName>
        <fullName evidence="8">Glycosyltransferase family 92 protein</fullName>
        <ecNumber evidence="8">2.4.1.-</ecNumber>
    </recommendedName>
</protein>
<dbReference type="Pfam" id="PF01697">
    <property type="entry name" value="Glyco_transf_92"/>
    <property type="match status" value="1"/>
</dbReference>
<feature type="transmembrane region" description="Helical" evidence="8">
    <location>
        <begin position="21"/>
        <end position="41"/>
    </location>
</feature>
<keyword evidence="6 8" id="KW-1133">Transmembrane helix</keyword>
<evidence type="ECO:0000313" key="9">
    <source>
        <dbReference type="Proteomes" id="UP000887565"/>
    </source>
</evidence>
<keyword evidence="4 8" id="KW-0808">Transferase</keyword>
<keyword evidence="3 8" id="KW-0328">Glycosyltransferase</keyword>
<evidence type="ECO:0000256" key="6">
    <source>
        <dbReference type="ARBA" id="ARBA00022989"/>
    </source>
</evidence>
<dbReference type="InterPro" id="IPR008166">
    <property type="entry name" value="Glyco_transf_92"/>
</dbReference>
<dbReference type="WBParaSite" id="nRc.2.0.1.t07493-RA">
    <property type="protein sequence ID" value="nRc.2.0.1.t07493-RA"/>
    <property type="gene ID" value="nRc.2.0.1.g07493"/>
</dbReference>
<dbReference type="Proteomes" id="UP000887565">
    <property type="component" value="Unplaced"/>
</dbReference>
<evidence type="ECO:0000256" key="2">
    <source>
        <dbReference type="ARBA" id="ARBA00007647"/>
    </source>
</evidence>
<comment type="similarity">
    <text evidence="2 8">Belongs to the glycosyltransferase 92 family.</text>
</comment>